<feature type="region of interest" description="Disordered" evidence="6">
    <location>
        <begin position="1428"/>
        <end position="1480"/>
    </location>
</feature>
<dbReference type="InterPro" id="IPR045152">
    <property type="entry name" value="EDC4-like"/>
</dbReference>
<evidence type="ECO:0000313" key="8">
    <source>
        <dbReference type="EMBL" id="KAG5947583.1"/>
    </source>
</evidence>
<dbReference type="PANTHER" id="PTHR15598:SF5">
    <property type="entry name" value="ENHANCER OF MRNA-DECAPPING PROTEIN 4"/>
    <property type="match status" value="1"/>
</dbReference>
<protein>
    <recommendedName>
        <fullName evidence="7">EDC4-like protein pdc1 beta-propeller domain-containing protein</fullName>
    </recommendedName>
</protein>
<evidence type="ECO:0000259" key="7">
    <source>
        <dbReference type="Pfam" id="PF24106"/>
    </source>
</evidence>
<feature type="compositionally biased region" description="Low complexity" evidence="6">
    <location>
        <begin position="1024"/>
        <end position="1039"/>
    </location>
</feature>
<feature type="compositionally biased region" description="Polar residues" evidence="6">
    <location>
        <begin position="1006"/>
        <end position="1022"/>
    </location>
</feature>
<feature type="compositionally biased region" description="Polar residues" evidence="6">
    <location>
        <begin position="18"/>
        <end position="29"/>
    </location>
</feature>
<keyword evidence="3" id="KW-0963">Cytoplasm</keyword>
<evidence type="ECO:0000256" key="6">
    <source>
        <dbReference type="SAM" id="MobiDB-lite"/>
    </source>
</evidence>
<feature type="region of interest" description="Disordered" evidence="6">
    <location>
        <begin position="228"/>
        <end position="353"/>
    </location>
</feature>
<feature type="region of interest" description="Disordered" evidence="6">
    <location>
        <begin position="975"/>
        <end position="1039"/>
    </location>
</feature>
<keyword evidence="5" id="KW-0677">Repeat</keyword>
<comment type="subcellular location">
    <subcellularLocation>
        <location evidence="1">Cytoplasm</location>
        <location evidence="1">P-body</location>
    </subcellularLocation>
</comment>
<sequence>MDIPPPAPTPPPLLRTNRMASNAERTANLLNLLKFSNAPSSSSSQQQQQQPQQPQRPLDRQHYPHSSRQSSYSQAHFPSPPTLLHQPAPAGADPKGLLAALMRGASHEGEEPRQTSTAPHAPQPTQPVETKAFGDGPPPSNTTSFLLNLLNRPKPSQTSPAEKTEEKLAYARAYIAATRAAGAADSEPLHFSPYQQQPHQQPEAQHFPQGAESVAYANMPIHATEREHHYSATQIQEPPADGSTLYQKVAGSLPKSSPKPLTTQPAGHRGVPAQSFQILKKDHSSPPASHSQEQPRSAADDRSPIVSPLGQARRANPRTPSLHIHQSKRQVAKQSPPTGTDDSMTVAESSKEAVADAVHDIAEQADMDAQEALERAEHGRKHASAVVDVAEKKISPGPERPREKAATSTVQAIEQQIVRNIRGGKRISVGSRSPEGTALKNASDSGNAIGDQTQDLADLADLADCWESADQEEIVVIEENEAQPVRVYNFPMKPWISISLQEELNIVRPEFRDESIMDIARLKKEFDQIDRNLYTASQTYMTYGMSRQGGLRVIRQDDGKDAKVFSDTKDRIFNVVMSVTPSEDVSVQREAIIGTGISGTIYWVQIKDGEKDHIEDTHLEQYGFALPPISSHDGDAPGGVLKTRARASTAHPEFFAVGRGKAINFVWPSYILQNKLFKVGHDRVVDTEALLKQSSLKINTGKAGKDFTFSQDDTVVVSLDKSGRVKFWDVRELTAAHQDSDPRFPLPAHSSLEIKEPLLTLATTPEGEKTWPTSVFLLDKQRPYQKRGALRYMIVGMKQNHTLQLWDLALCKPVQELNLPHSKESDAVCSVMYHPESGMIVIGHPTRNSIYFAHLSAPKYNMRNVSQAEYMQRIVTQDSSILQPDSTAVISGVREYSFANRGVLRSLDILGYPAMVQDHHEPTLFELYAMHSKGVACILVKQRELGWSKDNRVLDPVDGVEEGFVAISKIKVPSQPTELSSKGGDKDLANKDGTARPAAGEATRQLIPTNTESTPLRVSGSASAAVAPTPAPATAPATAPVTAPVTAPAITLAAAPTTVAVPRNSPPANAKSGPKEAEPSLQAAKEGLAEKPERRSRKRKGKEPESVYNANASASRAGAGGGAIASGSGSGSSGAGAQSGRAETVNKLANNGGSAVSNAVSAAALDSAMNTVQTRLTAAVSDTLKSSLKNLQGKIDEGARLRDENFNQHQIKLLDMVSEVLNENTQKVLETLIHHQFTKLVIPAIGDKATKAVSDVLQNKLQPHIASTVQKEIQSSLPRALTQSLQSADLVSTVADRVGKSINSTLQQEVATTLTQRLTPTFKNLARQSAQQAVKEVHQQYQDGLEKMQAQRAADSHKIDQLLTCVTGLTDMVSTMAASQASLQAEVLKLKQQQPAHELPGFQSLSARDDVGDGNGLGSRVYGPLTYNNGAVPVPHPQSSVASRQSSHVPSQSYYKQAQQQRYSQAQQHYQQPQPQQHQYQQYMATSPEYMRGGQPLGSSPRSSVPVTDLAVTSKISGVAGAFASQVNKINAESEHDIQRRVQIMEQAIKEDRLQDAMIQWIQSGYAQEIFERCLSLQHPSRFEHLPPILLLVVIATIANFLRLTMYLKQEIDWVEMAVRTFADSLADLDPDQEGYRDMMGSVSHTLELLMERLRPLIAGYDTSYPVDPWLATVDKRKMEWVLQCAQSILQNLGISRP</sequence>
<organism evidence="8 9">
    <name type="scientific">Claviceps pazoutovae</name>
    <dbReference type="NCBI Taxonomy" id="1649127"/>
    <lineage>
        <taxon>Eukaryota</taxon>
        <taxon>Fungi</taxon>
        <taxon>Dikarya</taxon>
        <taxon>Ascomycota</taxon>
        <taxon>Pezizomycotina</taxon>
        <taxon>Sordariomycetes</taxon>
        <taxon>Hypocreomycetidae</taxon>
        <taxon>Hypocreales</taxon>
        <taxon>Clavicipitaceae</taxon>
        <taxon>Claviceps</taxon>
    </lineage>
</organism>
<dbReference type="GO" id="GO:0000932">
    <property type="term" value="C:P-body"/>
    <property type="evidence" value="ECO:0007669"/>
    <property type="project" value="UniProtKB-SubCell"/>
</dbReference>
<dbReference type="FunFam" id="2.130.10.10:FF:000817">
    <property type="entry name" value="WGS project CABT00000000 data, contig 2.15"/>
    <property type="match status" value="1"/>
</dbReference>
<comment type="similarity">
    <text evidence="2">Belongs to the WD repeat EDC4 family.</text>
</comment>
<feature type="compositionally biased region" description="Polar residues" evidence="6">
    <location>
        <begin position="332"/>
        <end position="348"/>
    </location>
</feature>
<dbReference type="Pfam" id="PF24106">
    <property type="entry name" value="Beta-prop_EDC4L"/>
    <property type="match status" value="1"/>
</dbReference>
<proteinExistence type="inferred from homology"/>
<accession>A0A9P7MJ72</accession>
<feature type="region of interest" description="Disordered" evidence="6">
    <location>
        <begin position="184"/>
        <end position="208"/>
    </location>
</feature>
<feature type="compositionally biased region" description="Low complexity" evidence="6">
    <location>
        <begin position="193"/>
        <end position="208"/>
    </location>
</feature>
<dbReference type="OrthoDB" id="21128at2759"/>
<feature type="region of interest" description="Disordered" evidence="6">
    <location>
        <begin position="1058"/>
        <end position="1139"/>
    </location>
</feature>
<dbReference type="Gene3D" id="2.130.10.10">
    <property type="entry name" value="YVTN repeat-like/Quinoprotein amine dehydrogenase"/>
    <property type="match status" value="1"/>
</dbReference>
<evidence type="ECO:0000256" key="4">
    <source>
        <dbReference type="ARBA" id="ARBA00022574"/>
    </source>
</evidence>
<comment type="caution">
    <text evidence="8">The sequence shown here is derived from an EMBL/GenBank/DDBJ whole genome shotgun (WGS) entry which is preliminary data.</text>
</comment>
<feature type="compositionally biased region" description="Polar residues" evidence="6">
    <location>
        <begin position="64"/>
        <end position="76"/>
    </location>
</feature>
<evidence type="ECO:0000256" key="1">
    <source>
        <dbReference type="ARBA" id="ARBA00004201"/>
    </source>
</evidence>
<feature type="compositionally biased region" description="Basic and acidic residues" evidence="6">
    <location>
        <begin position="983"/>
        <end position="994"/>
    </location>
</feature>
<feature type="region of interest" description="Disordered" evidence="6">
    <location>
        <begin position="426"/>
        <end position="451"/>
    </location>
</feature>
<feature type="compositionally biased region" description="Pro residues" evidence="6">
    <location>
        <begin position="1"/>
        <end position="13"/>
    </location>
</feature>
<feature type="compositionally biased region" description="Polar residues" evidence="6">
    <location>
        <begin position="286"/>
        <end position="295"/>
    </location>
</feature>
<gene>
    <name evidence="8" type="ORF">E4U60_002931</name>
</gene>
<feature type="compositionally biased region" description="Low complexity" evidence="6">
    <location>
        <begin position="1452"/>
        <end position="1480"/>
    </location>
</feature>
<keyword evidence="9" id="KW-1185">Reference proteome</keyword>
<evidence type="ECO:0000256" key="2">
    <source>
        <dbReference type="ARBA" id="ARBA00009639"/>
    </source>
</evidence>
<feature type="compositionally biased region" description="Polar residues" evidence="6">
    <location>
        <begin position="440"/>
        <end position="451"/>
    </location>
</feature>
<dbReference type="InterPro" id="IPR015943">
    <property type="entry name" value="WD40/YVTN_repeat-like_dom_sf"/>
</dbReference>
<dbReference type="Proteomes" id="UP000706124">
    <property type="component" value="Unassembled WGS sequence"/>
</dbReference>
<dbReference type="SUPFAM" id="SSF50978">
    <property type="entry name" value="WD40 repeat-like"/>
    <property type="match status" value="1"/>
</dbReference>
<feature type="compositionally biased region" description="Polar residues" evidence="6">
    <location>
        <begin position="1437"/>
        <end position="1451"/>
    </location>
</feature>
<dbReference type="EMBL" id="SRPO01000024">
    <property type="protein sequence ID" value="KAG5947583.1"/>
    <property type="molecule type" value="Genomic_DNA"/>
</dbReference>
<keyword evidence="4" id="KW-0853">WD repeat</keyword>
<feature type="region of interest" description="Disordered" evidence="6">
    <location>
        <begin position="1"/>
        <end position="165"/>
    </location>
</feature>
<dbReference type="InterPro" id="IPR055393">
    <property type="entry name" value="Beta-prop_EDC4L"/>
</dbReference>
<feature type="domain" description="EDC4-like protein pdc1 beta-propeller" evidence="7">
    <location>
        <begin position="510"/>
        <end position="856"/>
    </location>
</feature>
<dbReference type="InterPro" id="IPR036322">
    <property type="entry name" value="WD40_repeat_dom_sf"/>
</dbReference>
<evidence type="ECO:0000256" key="3">
    <source>
        <dbReference type="ARBA" id="ARBA00022490"/>
    </source>
</evidence>
<name>A0A9P7MJ72_9HYPO</name>
<feature type="compositionally biased region" description="Gly residues" evidence="6">
    <location>
        <begin position="1118"/>
        <end position="1134"/>
    </location>
</feature>
<evidence type="ECO:0000313" key="9">
    <source>
        <dbReference type="Proteomes" id="UP000706124"/>
    </source>
</evidence>
<reference evidence="8 9" key="1">
    <citation type="journal article" date="2020" name="bioRxiv">
        <title>Whole genome comparisons of ergot fungi reveals the divergence and evolution of species within the genus Claviceps are the result of varying mechanisms driving genome evolution and host range expansion.</title>
        <authorList>
            <person name="Wyka S.A."/>
            <person name="Mondo S.J."/>
            <person name="Liu M."/>
            <person name="Dettman J."/>
            <person name="Nalam V."/>
            <person name="Broders K.D."/>
        </authorList>
    </citation>
    <scope>NUCLEOTIDE SEQUENCE [LARGE SCALE GENOMIC DNA]</scope>
    <source>
        <strain evidence="8 9">CCC 1485</strain>
    </source>
</reference>
<dbReference type="PANTHER" id="PTHR15598">
    <property type="entry name" value="ENHANCER OF MRNA-DECAPPING PROTEIN 4"/>
    <property type="match status" value="1"/>
</dbReference>
<dbReference type="GO" id="GO:0031087">
    <property type="term" value="P:deadenylation-independent decapping of nuclear-transcribed mRNA"/>
    <property type="evidence" value="ECO:0007669"/>
    <property type="project" value="InterPro"/>
</dbReference>
<feature type="compositionally biased region" description="Low complexity" evidence="6">
    <location>
        <begin position="39"/>
        <end position="55"/>
    </location>
</feature>
<evidence type="ECO:0000256" key="5">
    <source>
        <dbReference type="ARBA" id="ARBA00022737"/>
    </source>
</evidence>